<evidence type="ECO:0000256" key="2">
    <source>
        <dbReference type="SAM" id="Phobius"/>
    </source>
</evidence>
<sequence length="360" mass="41270">MNYPIVLYPKLIQEFCRQHPLPNLPTDSNEQVQPLTPPKFSPNLPVTPTFPKKFAAKLTKLLLAIWLFWLIGVVIGVLLGLTLDLPPLATLSLIGAYCCLLAALYLRVKTSYTKMQSRYKTQLAQYRQQLSEYQAALVLLKPETPTNSEALQFLKEGYQQQIKQRMTGLLRLLQGKAKPMGVSEARQGVSEEQFFHHLQYYFDNAVQGAEFKTPWQGRNYSADYLIIHPPSGLGINCECDEPYALLSNQPTHCIDQDSDRRRNQFFLDHNWIVVRFTERQVVQAPKSCCKAIAQVIAVVTGDRSYLQQLESVSDLLPQKPWTKADARRMAKKNYRLSYLPDSVKPSPPRRSGRRKSRRSW</sequence>
<evidence type="ECO:0000313" key="3">
    <source>
        <dbReference type="EMBL" id="NER30649.1"/>
    </source>
</evidence>
<feature type="region of interest" description="Disordered" evidence="1">
    <location>
        <begin position="337"/>
        <end position="360"/>
    </location>
</feature>
<proteinExistence type="predicted"/>
<protein>
    <recommendedName>
        <fullName evidence="4">DUF559 domain-containing protein</fullName>
    </recommendedName>
</protein>
<feature type="transmembrane region" description="Helical" evidence="2">
    <location>
        <begin position="61"/>
        <end position="82"/>
    </location>
</feature>
<keyword evidence="2" id="KW-0812">Transmembrane</keyword>
<keyword evidence="2" id="KW-1133">Transmembrane helix</keyword>
<comment type="caution">
    <text evidence="3">The sequence shown here is derived from an EMBL/GenBank/DDBJ whole genome shotgun (WGS) entry which is preliminary data.</text>
</comment>
<keyword evidence="2" id="KW-0472">Membrane</keyword>
<evidence type="ECO:0008006" key="4">
    <source>
        <dbReference type="Google" id="ProtNLM"/>
    </source>
</evidence>
<reference evidence="3" key="1">
    <citation type="submission" date="2019-11" db="EMBL/GenBank/DDBJ databases">
        <title>Genomic insights into an expanded diversity of filamentous marine cyanobacteria reveals the extraordinary biosynthetic potential of Moorea and Okeania.</title>
        <authorList>
            <person name="Ferreira Leao T."/>
            <person name="Wang M."/>
            <person name="Moss N."/>
            <person name="Da Silva R."/>
            <person name="Sanders J."/>
            <person name="Nurk S."/>
            <person name="Gurevich A."/>
            <person name="Humphrey G."/>
            <person name="Reher R."/>
            <person name="Zhu Q."/>
            <person name="Belda-Ferre P."/>
            <person name="Glukhov E."/>
            <person name="Rex R."/>
            <person name="Dorrestein P.C."/>
            <person name="Knight R."/>
            <person name="Pevzner P."/>
            <person name="Gerwick W.H."/>
            <person name="Gerwick L."/>
        </authorList>
    </citation>
    <scope>NUCLEOTIDE SEQUENCE</scope>
    <source>
        <strain evidence="3">SIO1C4</strain>
    </source>
</reference>
<name>A0A6B3NC20_9CYAN</name>
<gene>
    <name evidence="3" type="ORF">F6J89_24285</name>
</gene>
<accession>A0A6B3NC20</accession>
<dbReference type="EMBL" id="JAAHFQ010000610">
    <property type="protein sequence ID" value="NER30649.1"/>
    <property type="molecule type" value="Genomic_DNA"/>
</dbReference>
<organism evidence="3">
    <name type="scientific">Symploca sp. SIO1C4</name>
    <dbReference type="NCBI Taxonomy" id="2607765"/>
    <lineage>
        <taxon>Bacteria</taxon>
        <taxon>Bacillati</taxon>
        <taxon>Cyanobacteriota</taxon>
        <taxon>Cyanophyceae</taxon>
        <taxon>Coleofasciculales</taxon>
        <taxon>Coleofasciculaceae</taxon>
        <taxon>Symploca</taxon>
    </lineage>
</organism>
<dbReference type="AlphaFoldDB" id="A0A6B3NC20"/>
<evidence type="ECO:0000256" key="1">
    <source>
        <dbReference type="SAM" id="MobiDB-lite"/>
    </source>
</evidence>
<feature type="compositionally biased region" description="Basic residues" evidence="1">
    <location>
        <begin position="350"/>
        <end position="360"/>
    </location>
</feature>
<feature type="transmembrane region" description="Helical" evidence="2">
    <location>
        <begin position="88"/>
        <end position="108"/>
    </location>
</feature>